<evidence type="ECO:0000313" key="2">
    <source>
        <dbReference type="Proteomes" id="UP000265520"/>
    </source>
</evidence>
<name>A0A392RBW5_9FABA</name>
<proteinExistence type="predicted"/>
<sequence>VVVVLMEKRIEVKEGREKKVAERDMLKEREII</sequence>
<evidence type="ECO:0000313" key="1">
    <source>
        <dbReference type="EMBL" id="MCI33749.1"/>
    </source>
</evidence>
<accession>A0A392RBW5</accession>
<feature type="non-terminal residue" evidence="1">
    <location>
        <position position="1"/>
    </location>
</feature>
<dbReference type="AlphaFoldDB" id="A0A392RBW5"/>
<organism evidence="1 2">
    <name type="scientific">Trifolium medium</name>
    <dbReference type="NCBI Taxonomy" id="97028"/>
    <lineage>
        <taxon>Eukaryota</taxon>
        <taxon>Viridiplantae</taxon>
        <taxon>Streptophyta</taxon>
        <taxon>Embryophyta</taxon>
        <taxon>Tracheophyta</taxon>
        <taxon>Spermatophyta</taxon>
        <taxon>Magnoliopsida</taxon>
        <taxon>eudicotyledons</taxon>
        <taxon>Gunneridae</taxon>
        <taxon>Pentapetalae</taxon>
        <taxon>rosids</taxon>
        <taxon>fabids</taxon>
        <taxon>Fabales</taxon>
        <taxon>Fabaceae</taxon>
        <taxon>Papilionoideae</taxon>
        <taxon>50 kb inversion clade</taxon>
        <taxon>NPAAA clade</taxon>
        <taxon>Hologalegina</taxon>
        <taxon>IRL clade</taxon>
        <taxon>Trifolieae</taxon>
        <taxon>Trifolium</taxon>
    </lineage>
</organism>
<reference evidence="1 2" key="1">
    <citation type="journal article" date="2018" name="Front. Plant Sci.">
        <title>Red Clover (Trifolium pratense) and Zigzag Clover (T. medium) - A Picture of Genomic Similarities and Differences.</title>
        <authorList>
            <person name="Dluhosova J."/>
            <person name="Istvanek J."/>
            <person name="Nedelnik J."/>
            <person name="Repkova J."/>
        </authorList>
    </citation>
    <scope>NUCLEOTIDE SEQUENCE [LARGE SCALE GENOMIC DNA]</scope>
    <source>
        <strain evidence="2">cv. 10/8</strain>
        <tissue evidence="1">Leaf</tissue>
    </source>
</reference>
<keyword evidence="2" id="KW-1185">Reference proteome</keyword>
<dbReference type="Proteomes" id="UP000265520">
    <property type="component" value="Unassembled WGS sequence"/>
</dbReference>
<dbReference type="EMBL" id="LXQA010207128">
    <property type="protein sequence ID" value="MCI33749.1"/>
    <property type="molecule type" value="Genomic_DNA"/>
</dbReference>
<protein>
    <submittedName>
        <fullName evidence="1">Uncharacterized protein</fullName>
    </submittedName>
</protein>
<comment type="caution">
    <text evidence="1">The sequence shown here is derived from an EMBL/GenBank/DDBJ whole genome shotgun (WGS) entry which is preliminary data.</text>
</comment>